<keyword evidence="4 7" id="KW-0812">Transmembrane</keyword>
<dbReference type="Proteomes" id="UP000253908">
    <property type="component" value="Chromosome"/>
</dbReference>
<keyword evidence="3" id="KW-1003">Cell membrane</keyword>
<gene>
    <name evidence="9" type="ORF">CUC15_18365</name>
</gene>
<dbReference type="OrthoDB" id="2365115at2"/>
<evidence type="ECO:0000256" key="6">
    <source>
        <dbReference type="ARBA" id="ARBA00023136"/>
    </source>
</evidence>
<comment type="similarity">
    <text evidence="2">Belongs to the CpsC/CapA family.</text>
</comment>
<keyword evidence="10" id="KW-1185">Reference proteome</keyword>
<reference evidence="10" key="1">
    <citation type="submission" date="2017-11" db="EMBL/GenBank/DDBJ databases">
        <authorList>
            <person name="Zhu W."/>
        </authorList>
    </citation>
    <scope>NUCLEOTIDE SEQUENCE [LARGE SCALE GENOMIC DNA]</scope>
    <source>
        <strain evidence="10">160</strain>
    </source>
</reference>
<evidence type="ECO:0000256" key="5">
    <source>
        <dbReference type="ARBA" id="ARBA00022989"/>
    </source>
</evidence>
<evidence type="ECO:0000256" key="4">
    <source>
        <dbReference type="ARBA" id="ARBA00022692"/>
    </source>
</evidence>
<evidence type="ECO:0000256" key="1">
    <source>
        <dbReference type="ARBA" id="ARBA00004651"/>
    </source>
</evidence>
<evidence type="ECO:0000256" key="2">
    <source>
        <dbReference type="ARBA" id="ARBA00006683"/>
    </source>
</evidence>
<dbReference type="EMBL" id="CP024848">
    <property type="protein sequence ID" value="AXI10789.1"/>
    <property type="molecule type" value="Genomic_DNA"/>
</dbReference>
<keyword evidence="5 7" id="KW-1133">Transmembrane helix</keyword>
<accession>A0A345PLA9</accession>
<dbReference type="PANTHER" id="PTHR32309:SF13">
    <property type="entry name" value="FERRIC ENTEROBACTIN TRANSPORT PROTEIN FEPE"/>
    <property type="match status" value="1"/>
</dbReference>
<feature type="transmembrane region" description="Helical" evidence="7">
    <location>
        <begin position="171"/>
        <end position="190"/>
    </location>
</feature>
<dbReference type="Pfam" id="PF02706">
    <property type="entry name" value="Wzz"/>
    <property type="match status" value="1"/>
</dbReference>
<dbReference type="RefSeq" id="WP_114918075.1">
    <property type="nucleotide sequence ID" value="NZ_CP024848.1"/>
</dbReference>
<dbReference type="GO" id="GO:0005886">
    <property type="term" value="C:plasma membrane"/>
    <property type="evidence" value="ECO:0007669"/>
    <property type="project" value="UniProtKB-SubCell"/>
</dbReference>
<dbReference type="GO" id="GO:0004713">
    <property type="term" value="F:protein tyrosine kinase activity"/>
    <property type="evidence" value="ECO:0007669"/>
    <property type="project" value="TreeGrafter"/>
</dbReference>
<comment type="subcellular location">
    <subcellularLocation>
        <location evidence="1">Cell membrane</location>
        <topology evidence="1">Multi-pass membrane protein</topology>
    </subcellularLocation>
</comment>
<evidence type="ECO:0000256" key="7">
    <source>
        <dbReference type="SAM" id="Phobius"/>
    </source>
</evidence>
<feature type="domain" description="Polysaccharide chain length determinant N-terminal" evidence="8">
    <location>
        <begin position="16"/>
        <end position="86"/>
    </location>
</feature>
<keyword evidence="6 7" id="KW-0472">Membrane</keyword>
<protein>
    <submittedName>
        <fullName evidence="9">Capsular biosynthesis protein</fullName>
    </submittedName>
</protein>
<name>A0A345PLA9_9BACI</name>
<dbReference type="AlphaFoldDB" id="A0A345PLA9"/>
<evidence type="ECO:0000313" key="9">
    <source>
        <dbReference type="EMBL" id="AXI10789.1"/>
    </source>
</evidence>
<dbReference type="InterPro" id="IPR003856">
    <property type="entry name" value="LPS_length_determ_N"/>
</dbReference>
<evidence type="ECO:0000259" key="8">
    <source>
        <dbReference type="Pfam" id="PF02706"/>
    </source>
</evidence>
<proteinExistence type="inferred from homology"/>
<feature type="transmembrane region" description="Helical" evidence="7">
    <location>
        <begin position="30"/>
        <end position="50"/>
    </location>
</feature>
<sequence>MGKRNHRMIENGNPADINIKEYFSVIKKRFWIIAVITIIATLAGYFYSAYNYTPLYQSSTRMILGSGDQDMNTLMVMIKDPIIMEKVREELQLNKSAEAIAGQIEVTRIDDSQVVNISVTDTDYEAAADIANATASSYKSEIVSILDFTEVQLLSEAKENPFAINETQNRTTIIALVFGLVVSIGLVFLLDSLDGKVRKDREIEEILGVPVLGVVSNMNRVKDSTKKRKQKDVNLRGEIVDIK</sequence>
<dbReference type="PANTHER" id="PTHR32309">
    <property type="entry name" value="TYROSINE-PROTEIN KINASE"/>
    <property type="match status" value="1"/>
</dbReference>
<evidence type="ECO:0000256" key="3">
    <source>
        <dbReference type="ARBA" id="ARBA00022475"/>
    </source>
</evidence>
<evidence type="ECO:0000313" key="10">
    <source>
        <dbReference type="Proteomes" id="UP000253908"/>
    </source>
</evidence>
<dbReference type="InterPro" id="IPR050445">
    <property type="entry name" value="Bact_polysacc_biosynth/exp"/>
</dbReference>
<dbReference type="KEGG" id="ocn:CUC15_18365"/>
<organism evidence="9 10">
    <name type="scientific">Oceanobacillus zhaokaii</name>
    <dbReference type="NCBI Taxonomy" id="2052660"/>
    <lineage>
        <taxon>Bacteria</taxon>
        <taxon>Bacillati</taxon>
        <taxon>Bacillota</taxon>
        <taxon>Bacilli</taxon>
        <taxon>Bacillales</taxon>
        <taxon>Bacillaceae</taxon>
        <taxon>Oceanobacillus</taxon>
    </lineage>
</organism>